<feature type="repeat" description="TPR" evidence="3">
    <location>
        <begin position="27"/>
        <end position="60"/>
    </location>
</feature>
<dbReference type="Pfam" id="PF00515">
    <property type="entry name" value="TPR_1"/>
    <property type="match status" value="1"/>
</dbReference>
<dbReference type="InterPro" id="IPR011990">
    <property type="entry name" value="TPR-like_helical_dom_sf"/>
</dbReference>
<dbReference type="EMBL" id="JABEQK010000005">
    <property type="protein sequence ID" value="MBB2204944.1"/>
    <property type="molecule type" value="Genomic_DNA"/>
</dbReference>
<dbReference type="PANTHER" id="PTHR44858:SF1">
    <property type="entry name" value="UDP-N-ACETYLGLUCOSAMINE--PEPTIDE N-ACETYLGLUCOSAMINYLTRANSFERASE SPINDLY-RELATED"/>
    <property type="match status" value="1"/>
</dbReference>
<dbReference type="Pfam" id="PF14559">
    <property type="entry name" value="TPR_19"/>
    <property type="match status" value="1"/>
</dbReference>
<dbReference type="PANTHER" id="PTHR44858">
    <property type="entry name" value="TETRATRICOPEPTIDE REPEAT PROTEIN 6"/>
    <property type="match status" value="1"/>
</dbReference>
<evidence type="ECO:0000313" key="4">
    <source>
        <dbReference type="EMBL" id="MBB2204944.1"/>
    </source>
</evidence>
<dbReference type="PROSITE" id="PS50005">
    <property type="entry name" value="TPR"/>
    <property type="match status" value="3"/>
</dbReference>
<evidence type="ECO:0000256" key="1">
    <source>
        <dbReference type="ARBA" id="ARBA00022737"/>
    </source>
</evidence>
<evidence type="ECO:0000313" key="5">
    <source>
        <dbReference type="Proteomes" id="UP000540556"/>
    </source>
</evidence>
<keyword evidence="2 3" id="KW-0802">TPR repeat</keyword>
<dbReference type="SMART" id="SM00028">
    <property type="entry name" value="TPR"/>
    <property type="match status" value="3"/>
</dbReference>
<evidence type="ECO:0000256" key="3">
    <source>
        <dbReference type="PROSITE-ProRule" id="PRU00339"/>
    </source>
</evidence>
<comment type="caution">
    <text evidence="4">The sequence shown here is derived from an EMBL/GenBank/DDBJ whole genome shotgun (WGS) entry which is preliminary data.</text>
</comment>
<proteinExistence type="predicted"/>
<feature type="repeat" description="TPR" evidence="3">
    <location>
        <begin position="95"/>
        <end position="128"/>
    </location>
</feature>
<feature type="repeat" description="TPR" evidence="3">
    <location>
        <begin position="61"/>
        <end position="94"/>
    </location>
</feature>
<dbReference type="InterPro" id="IPR019734">
    <property type="entry name" value="TPR_rpt"/>
</dbReference>
<dbReference type="Pfam" id="PF13181">
    <property type="entry name" value="TPR_8"/>
    <property type="match status" value="1"/>
</dbReference>
<dbReference type="Gene3D" id="3.40.50.2000">
    <property type="entry name" value="Glycogen Phosphorylase B"/>
    <property type="match status" value="1"/>
</dbReference>
<name>A0A7W4KDL9_9PROT</name>
<evidence type="ECO:0000256" key="2">
    <source>
        <dbReference type="ARBA" id="ARBA00022803"/>
    </source>
</evidence>
<keyword evidence="5" id="KW-1185">Reference proteome</keyword>
<reference evidence="4 5" key="1">
    <citation type="submission" date="2020-04" db="EMBL/GenBank/DDBJ databases">
        <title>Description of novel Gluconacetobacter.</title>
        <authorList>
            <person name="Sombolestani A."/>
        </authorList>
    </citation>
    <scope>NUCLEOTIDE SEQUENCE [LARGE SCALE GENOMIC DNA]</scope>
    <source>
        <strain evidence="4 5">LMG 27800</strain>
    </source>
</reference>
<dbReference type="Proteomes" id="UP000540556">
    <property type="component" value="Unassembled WGS sequence"/>
</dbReference>
<protein>
    <submittedName>
        <fullName evidence="4">Glycosyltransferase family protein</fullName>
    </submittedName>
</protein>
<dbReference type="AlphaFoldDB" id="A0A7W4KDL9"/>
<sequence length="454" mass="50002">MALHLSGHLHEAAHAYREALREAPDDAPVLSNYGGLLCSLGKFEEARAPLQRAVTIDPSFADGWCNLGNCFLKLQRYNDAIAAYRNCLRISPTDARALSNLGLALDYCGENALAQKFHQAAVRLDPDNVQTRMNNAVSLLSGGDYLNGFREYEWRWVPPESRNALMAQPQWTGKAVPGRTVLIHGDGGFGDMLQFVRFVPEVQRRCGRTIVRVKRDLLALLRRSFPDTLFVSEDEPVPAHDLQCPAMSLAYAVGATLETLPHAAGYLRADAGKVATWRERIALDAPPVAGQGRTPLRIGLVWAGAPHRDVPGVALADQRRSTDLASFAPLAEAVPDALVYSLQIGERAEQARTPPGGMRVIDHTALLRDFDDTAALVSALDVIVAVDTSTAHLAAGLGKPTLMLSRFDQCWRWLSRRADSPWYDTLRIYRQATPFDWSDPIRRVCADLQKLAAH</sequence>
<accession>A0A7W4KDL9</accession>
<dbReference type="SUPFAM" id="SSF53756">
    <property type="entry name" value="UDP-Glycosyltransferase/glycogen phosphorylase"/>
    <property type="match status" value="1"/>
</dbReference>
<organism evidence="4 5">
    <name type="scientific">Gluconacetobacter takamatsuzukensis</name>
    <dbReference type="NCBI Taxonomy" id="1286190"/>
    <lineage>
        <taxon>Bacteria</taxon>
        <taxon>Pseudomonadati</taxon>
        <taxon>Pseudomonadota</taxon>
        <taxon>Alphaproteobacteria</taxon>
        <taxon>Acetobacterales</taxon>
        <taxon>Acetobacteraceae</taxon>
        <taxon>Gluconacetobacter</taxon>
    </lineage>
</organism>
<keyword evidence="4" id="KW-0808">Transferase</keyword>
<dbReference type="SUPFAM" id="SSF48452">
    <property type="entry name" value="TPR-like"/>
    <property type="match status" value="1"/>
</dbReference>
<gene>
    <name evidence="4" type="ORF">HLH27_07935</name>
</gene>
<dbReference type="GO" id="GO:0016740">
    <property type="term" value="F:transferase activity"/>
    <property type="evidence" value="ECO:0007669"/>
    <property type="project" value="UniProtKB-KW"/>
</dbReference>
<dbReference type="Gene3D" id="1.25.40.10">
    <property type="entry name" value="Tetratricopeptide repeat domain"/>
    <property type="match status" value="1"/>
</dbReference>
<keyword evidence="1" id="KW-0677">Repeat</keyword>
<dbReference type="InterPro" id="IPR050498">
    <property type="entry name" value="Ycf3"/>
</dbReference>